<organism evidence="1 2">
    <name type="scientific">Cladophialophora yegresii CBS 114405</name>
    <dbReference type="NCBI Taxonomy" id="1182544"/>
    <lineage>
        <taxon>Eukaryota</taxon>
        <taxon>Fungi</taxon>
        <taxon>Dikarya</taxon>
        <taxon>Ascomycota</taxon>
        <taxon>Pezizomycotina</taxon>
        <taxon>Eurotiomycetes</taxon>
        <taxon>Chaetothyriomycetidae</taxon>
        <taxon>Chaetothyriales</taxon>
        <taxon>Herpotrichiellaceae</taxon>
        <taxon>Cladophialophora</taxon>
    </lineage>
</organism>
<evidence type="ECO:0000313" key="2">
    <source>
        <dbReference type="Proteomes" id="UP000019473"/>
    </source>
</evidence>
<evidence type="ECO:0008006" key="3">
    <source>
        <dbReference type="Google" id="ProtNLM"/>
    </source>
</evidence>
<name>W9VIS8_9EURO</name>
<dbReference type="PANTHER" id="PTHR47785">
    <property type="entry name" value="ZN(II)2CYS6 TRANSCRIPTION FACTOR (EUROFUNG)-RELATED-RELATED"/>
    <property type="match status" value="1"/>
</dbReference>
<dbReference type="OrthoDB" id="4685598at2759"/>
<reference evidence="1 2" key="1">
    <citation type="submission" date="2013-03" db="EMBL/GenBank/DDBJ databases">
        <title>The Genome Sequence of Cladophialophora yegresii CBS 114405.</title>
        <authorList>
            <consortium name="The Broad Institute Genomics Platform"/>
            <person name="Cuomo C."/>
            <person name="de Hoog S."/>
            <person name="Gorbushina A."/>
            <person name="Walker B."/>
            <person name="Young S.K."/>
            <person name="Zeng Q."/>
            <person name="Gargeya S."/>
            <person name="Fitzgerald M."/>
            <person name="Haas B."/>
            <person name="Abouelleil A."/>
            <person name="Allen A.W."/>
            <person name="Alvarado L."/>
            <person name="Arachchi H.M."/>
            <person name="Berlin A.M."/>
            <person name="Chapman S.B."/>
            <person name="Gainer-Dewar J."/>
            <person name="Goldberg J."/>
            <person name="Griggs A."/>
            <person name="Gujja S."/>
            <person name="Hansen M."/>
            <person name="Howarth C."/>
            <person name="Imamovic A."/>
            <person name="Ireland A."/>
            <person name="Larimer J."/>
            <person name="McCowan C."/>
            <person name="Murphy C."/>
            <person name="Pearson M."/>
            <person name="Poon T.W."/>
            <person name="Priest M."/>
            <person name="Roberts A."/>
            <person name="Saif S."/>
            <person name="Shea T."/>
            <person name="Sisk P."/>
            <person name="Sykes S."/>
            <person name="Wortman J."/>
            <person name="Nusbaum C."/>
            <person name="Birren B."/>
        </authorList>
    </citation>
    <scope>NUCLEOTIDE SEQUENCE [LARGE SCALE GENOMIC DNA]</scope>
    <source>
        <strain evidence="1 2">CBS 114405</strain>
    </source>
</reference>
<dbReference type="InterPro" id="IPR053181">
    <property type="entry name" value="EcdB-like_regulator"/>
</dbReference>
<dbReference type="HOGENOM" id="CLU_1250559_0_0_1"/>
<dbReference type="VEuPathDB" id="FungiDB:A1O7_08315"/>
<sequence length="221" mass="24241">MPFPTYGDATATESLYSLADISARSLSNRIHHTMYFTDGISLYNGQSPSSSSMLPGHPDVSLLRVYRELSEQTLTWYGSLPIAIKPDLYGTYRATGQAYVLRLRYWSARHNIYRPFVIYVTSRAADEEVSVPVSAIKRCELCLAATRMFILTAGHVLSERTPYTFSTTQCVVSYALILALAAQTPILADAVGDCLKLLETAIGLLKPWAVAGSASSAAWKS</sequence>
<gene>
    <name evidence="1" type="ORF">A1O7_08315</name>
</gene>
<proteinExistence type="predicted"/>
<dbReference type="RefSeq" id="XP_007760498.1">
    <property type="nucleotide sequence ID" value="XM_007762308.1"/>
</dbReference>
<accession>W9VIS8</accession>
<comment type="caution">
    <text evidence="1">The sequence shown here is derived from an EMBL/GenBank/DDBJ whole genome shotgun (WGS) entry which is preliminary data.</text>
</comment>
<dbReference type="Proteomes" id="UP000019473">
    <property type="component" value="Unassembled WGS sequence"/>
</dbReference>
<dbReference type="AlphaFoldDB" id="W9VIS8"/>
<dbReference type="EMBL" id="AMGW01000006">
    <property type="protein sequence ID" value="EXJ55388.1"/>
    <property type="molecule type" value="Genomic_DNA"/>
</dbReference>
<evidence type="ECO:0000313" key="1">
    <source>
        <dbReference type="EMBL" id="EXJ55388.1"/>
    </source>
</evidence>
<dbReference type="eggNOG" id="ENOG502SMPB">
    <property type="taxonomic scope" value="Eukaryota"/>
</dbReference>
<protein>
    <recommendedName>
        <fullName evidence="3">Transcription factor domain-containing protein</fullName>
    </recommendedName>
</protein>
<keyword evidence="2" id="KW-1185">Reference proteome</keyword>
<dbReference type="CDD" id="cd12148">
    <property type="entry name" value="fungal_TF_MHR"/>
    <property type="match status" value="1"/>
</dbReference>
<dbReference type="GeneID" id="19182883"/>